<keyword evidence="1 3" id="KW-0378">Hydrolase</keyword>
<dbReference type="InterPro" id="IPR050266">
    <property type="entry name" value="AB_hydrolase_sf"/>
</dbReference>
<name>A0ABS7JDA3_9SPHN</name>
<dbReference type="InterPro" id="IPR029058">
    <property type="entry name" value="AB_hydrolase_fold"/>
</dbReference>
<comment type="caution">
    <text evidence="3">The sequence shown here is derived from an EMBL/GenBank/DDBJ whole genome shotgun (WGS) entry which is preliminary data.</text>
</comment>
<dbReference type="SUPFAM" id="SSF53474">
    <property type="entry name" value="alpha/beta-Hydrolases"/>
    <property type="match status" value="1"/>
</dbReference>
<proteinExistence type="predicted"/>
<dbReference type="PANTHER" id="PTHR43798:SF31">
    <property type="entry name" value="AB HYDROLASE SUPERFAMILY PROTEIN YCLE"/>
    <property type="match status" value="1"/>
</dbReference>
<evidence type="ECO:0000313" key="4">
    <source>
        <dbReference type="Proteomes" id="UP000755104"/>
    </source>
</evidence>
<dbReference type="PANTHER" id="PTHR43798">
    <property type="entry name" value="MONOACYLGLYCEROL LIPASE"/>
    <property type="match status" value="1"/>
</dbReference>
<keyword evidence="4" id="KW-1185">Reference proteome</keyword>
<gene>
    <name evidence="3" type="ORF">K3174_14145</name>
</gene>
<dbReference type="Proteomes" id="UP000755104">
    <property type="component" value="Unassembled WGS sequence"/>
</dbReference>
<dbReference type="GO" id="GO:0016787">
    <property type="term" value="F:hydrolase activity"/>
    <property type="evidence" value="ECO:0007669"/>
    <property type="project" value="UniProtKB-KW"/>
</dbReference>
<evidence type="ECO:0000313" key="3">
    <source>
        <dbReference type="EMBL" id="MBX7483673.1"/>
    </source>
</evidence>
<feature type="domain" description="AB hydrolase-1" evidence="2">
    <location>
        <begin position="63"/>
        <end position="297"/>
    </location>
</feature>
<dbReference type="Gene3D" id="3.40.50.1820">
    <property type="entry name" value="alpha/beta hydrolase"/>
    <property type="match status" value="1"/>
</dbReference>
<accession>A0ABS7JDA3</accession>
<sequence length="333" mass="36466">MTWMVRILGALSIALIAAFFILRVPDTDPEEMVAKYGAPPSQMLAIDNDRRVHVRDEGPRDAPVIVLLHGSNADLHTWQQWTDALTNEYRVIRFDQRGHGLTGAAPDDDYTLDSFVNDVRTVADTLQIERFTLVGNSMGGAVAMGYAIAHPDRLDALVLVDAGGAPITKKGDGNLAFRLAAMPGIGNIMSQFLPRSLIEKSLSQSVSNQAVVTQAAVDRYWELARYPGNRAATRQRFSTPRKTFDAAAIEGVRIPTLVMWGEEDTLIPYEAAGWYMEHLPNATLASYRGIGHLPMEEASEASVADLKNWLENTGLSARSRTKEPPVGPSVLTP</sequence>
<organism evidence="3 4">
    <name type="scientific">Qipengyuania qiaonensis</name>
    <dbReference type="NCBI Taxonomy" id="2867240"/>
    <lineage>
        <taxon>Bacteria</taxon>
        <taxon>Pseudomonadati</taxon>
        <taxon>Pseudomonadota</taxon>
        <taxon>Alphaproteobacteria</taxon>
        <taxon>Sphingomonadales</taxon>
        <taxon>Erythrobacteraceae</taxon>
        <taxon>Qipengyuania</taxon>
    </lineage>
</organism>
<dbReference type="PRINTS" id="PR00111">
    <property type="entry name" value="ABHYDROLASE"/>
</dbReference>
<reference evidence="3 4" key="1">
    <citation type="submission" date="2021-08" db="EMBL/GenBank/DDBJ databases">
        <title>Comparative Genomics Analysis of the Genus Qipengyuania Reveals Extensive Genetic Diversity and Metabolic Versatility, Including the Description of Fifteen Novel Species.</title>
        <authorList>
            <person name="Liu Y."/>
        </authorList>
    </citation>
    <scope>NUCLEOTIDE SEQUENCE [LARGE SCALE GENOMIC DNA]</scope>
    <source>
        <strain evidence="3 4">6D47A</strain>
    </source>
</reference>
<protein>
    <submittedName>
        <fullName evidence="3">Alpha/beta hydrolase</fullName>
    </submittedName>
</protein>
<dbReference type="EMBL" id="JAIGNO010000012">
    <property type="protein sequence ID" value="MBX7483673.1"/>
    <property type="molecule type" value="Genomic_DNA"/>
</dbReference>
<evidence type="ECO:0000256" key="1">
    <source>
        <dbReference type="ARBA" id="ARBA00022801"/>
    </source>
</evidence>
<dbReference type="InterPro" id="IPR000073">
    <property type="entry name" value="AB_hydrolase_1"/>
</dbReference>
<dbReference type="Pfam" id="PF00561">
    <property type="entry name" value="Abhydrolase_1"/>
    <property type="match status" value="1"/>
</dbReference>
<evidence type="ECO:0000259" key="2">
    <source>
        <dbReference type="Pfam" id="PF00561"/>
    </source>
</evidence>